<dbReference type="Gene3D" id="3.40.50.1240">
    <property type="entry name" value="Phosphoglycerate mutase-like"/>
    <property type="match status" value="2"/>
</dbReference>
<feature type="signal peptide" evidence="2">
    <location>
        <begin position="1"/>
        <end position="23"/>
    </location>
</feature>
<dbReference type="SUPFAM" id="SSF53254">
    <property type="entry name" value="Phosphoglycerate mutase-like"/>
    <property type="match status" value="1"/>
</dbReference>
<dbReference type="InterPro" id="IPR000560">
    <property type="entry name" value="His_Pase_clade-2"/>
</dbReference>
<dbReference type="InterPro" id="IPR050645">
    <property type="entry name" value="Histidine_acid_phosphatase"/>
</dbReference>
<dbReference type="GO" id="GO:0030288">
    <property type="term" value="C:outer membrane-bounded periplasmic space"/>
    <property type="evidence" value="ECO:0007669"/>
    <property type="project" value="TreeGrafter"/>
</dbReference>
<gene>
    <name evidence="3" type="ORF">C8D90_10987</name>
</gene>
<dbReference type="PROSITE" id="PS00778">
    <property type="entry name" value="HIS_ACID_PHOSPHAT_2"/>
    <property type="match status" value="1"/>
</dbReference>
<dbReference type="OrthoDB" id="395886at2"/>
<evidence type="ECO:0000313" key="4">
    <source>
        <dbReference type="Proteomes" id="UP000254848"/>
    </source>
</evidence>
<dbReference type="InterPro" id="IPR033379">
    <property type="entry name" value="Acid_Pase_AS"/>
</dbReference>
<dbReference type="CDD" id="cd07061">
    <property type="entry name" value="HP_HAP_like"/>
    <property type="match status" value="1"/>
</dbReference>
<dbReference type="GO" id="GO:0050308">
    <property type="term" value="F:sugar-phosphatase activity"/>
    <property type="evidence" value="ECO:0007669"/>
    <property type="project" value="TreeGrafter"/>
</dbReference>
<dbReference type="PANTHER" id="PTHR11567">
    <property type="entry name" value="ACID PHOSPHATASE-RELATED"/>
    <property type="match status" value="1"/>
</dbReference>
<evidence type="ECO:0000256" key="2">
    <source>
        <dbReference type="SAM" id="SignalP"/>
    </source>
</evidence>
<dbReference type="NCBIfam" id="NF007553">
    <property type="entry name" value="PRK10173.1"/>
    <property type="match status" value="1"/>
</dbReference>
<keyword evidence="2" id="KW-0732">Signal</keyword>
<dbReference type="InterPro" id="IPR029033">
    <property type="entry name" value="His_PPase_superfam"/>
</dbReference>
<evidence type="ECO:0000313" key="3">
    <source>
        <dbReference type="EMBL" id="RDK87492.1"/>
    </source>
</evidence>
<comment type="caution">
    <text evidence="3">The sequence shown here is derived from an EMBL/GenBank/DDBJ whole genome shotgun (WGS) entry which is preliminary data.</text>
</comment>
<organism evidence="3 4">
    <name type="scientific">Enterobacillus tribolii</name>
    <dbReference type="NCBI Taxonomy" id="1487935"/>
    <lineage>
        <taxon>Bacteria</taxon>
        <taxon>Pseudomonadati</taxon>
        <taxon>Pseudomonadota</taxon>
        <taxon>Gammaproteobacteria</taxon>
        <taxon>Enterobacterales</taxon>
        <taxon>Hafniaceae</taxon>
        <taxon>Enterobacillus</taxon>
    </lineage>
</organism>
<comment type="similarity">
    <text evidence="1">Belongs to the histidine acid phosphatase family.</text>
</comment>
<dbReference type="PANTHER" id="PTHR11567:SF135">
    <property type="entry name" value="GLUCOSE-1-PHOSPHATASE"/>
    <property type="match status" value="1"/>
</dbReference>
<protein>
    <submittedName>
        <fullName evidence="3">Glucose-1-phosphatase</fullName>
    </submittedName>
</protein>
<name>A0A370QGK8_9GAMM</name>
<dbReference type="Proteomes" id="UP000254848">
    <property type="component" value="Unassembled WGS sequence"/>
</dbReference>
<dbReference type="EMBL" id="QRAP01000009">
    <property type="protein sequence ID" value="RDK87492.1"/>
    <property type="molecule type" value="Genomic_DNA"/>
</dbReference>
<accession>A0A370QGK8</accession>
<proteinExistence type="inferred from homology"/>
<evidence type="ECO:0000256" key="1">
    <source>
        <dbReference type="ARBA" id="ARBA00005375"/>
    </source>
</evidence>
<feature type="chain" id="PRO_5016712215" evidence="2">
    <location>
        <begin position="24"/>
        <end position="438"/>
    </location>
</feature>
<dbReference type="AlphaFoldDB" id="A0A370QGK8"/>
<sequence>MKKRMPLFSLSALALALPLSLQAAEAPAAPAEGYQLEQVLIFSRHGIRAPLVGYGDILAESTPHTWPVWKTEGGLLTPKGGEVEVLFGKYLRTWLAQTEILPANGCPTEGSVFVYANSLPRTIDTAKSFVSGAFPDCSLTVNHQEKIGTMDPTFNPIVTAEVTETFKQKAIDSINSHAGEGGIEGLNKRLEPNYNVLQQVMDYGQSKVCTEKKTCSMAAQPNEVIIEQNKEPGIKGPLRVGTGASDGFMLQYYEGYPLNEVAWGKITDAKQWQQLEEIKNLYHETLFGSSAIAQNAAAPLLRFISAALNGTPDESNKLAEQAHKAKVAVMVGHDSNIASLLAAMKTAPYELPQQYEKTPISGKIVFQRWHDKKADKDLMKIEYVYQSTDQIRNATPLTADAPPMRVTLEIDGCKTDANGFCPMDDFKTAIASDLKGGE</sequence>
<dbReference type="Pfam" id="PF00328">
    <property type="entry name" value="His_Phos_2"/>
    <property type="match status" value="1"/>
</dbReference>
<reference evidence="3 4" key="1">
    <citation type="submission" date="2018-07" db="EMBL/GenBank/DDBJ databases">
        <title>Genomic Encyclopedia of Type Strains, Phase IV (KMG-IV): sequencing the most valuable type-strain genomes for metagenomic binning, comparative biology and taxonomic classification.</title>
        <authorList>
            <person name="Goeker M."/>
        </authorList>
    </citation>
    <scope>NUCLEOTIDE SEQUENCE [LARGE SCALE GENOMIC DNA]</scope>
    <source>
        <strain evidence="3 4">DSM 103736</strain>
    </source>
</reference>
<dbReference type="RefSeq" id="WP_115459802.1">
    <property type="nucleotide sequence ID" value="NZ_QRAP01000009.1"/>
</dbReference>
<keyword evidence="4" id="KW-1185">Reference proteome</keyword>